<dbReference type="Pfam" id="PF12704">
    <property type="entry name" value="MacB_PCD"/>
    <property type="match status" value="2"/>
</dbReference>
<feature type="domain" description="ABC3 transporter permease C-terminal" evidence="8">
    <location>
        <begin position="662"/>
        <end position="777"/>
    </location>
</feature>
<name>A0ABS1QN72_9GAMM</name>
<keyword evidence="11" id="KW-1185">Reference proteome</keyword>
<evidence type="ECO:0000259" key="9">
    <source>
        <dbReference type="Pfam" id="PF12704"/>
    </source>
</evidence>
<keyword evidence="3" id="KW-1003">Cell membrane</keyword>
<sequence>MMKALDRKLGRDLWRVRGQALAIGLVIAMGVMLQVMMDGLVNSLEQTRQEYYQRYRLAELFAPVKRAPRAVLERVARLPGVAAVEGRINGGALLSLPGLAVPVRAQAVSLPAWRAPRLNEVHLVAGRRPDPDRRDEVLLLEGFARAHGLAPGDRLAATLNGARRTLAIVGLAQAPEFLYTTAPGEMVPDDARFAVLWMNETALAAALDLEGAVNEVLVGLARGAEPRALQDRLDRLLAPYGALGAYGLDEHLSNRFIVEEIAGLRVSSRTVPPVFLAVAGFLLYMVLSRMVQAERDQIGLLKAFGHGDGEVGLHYLKFVLVIALAGALAGALLGVLAGRGLSGFYQQYYKFPFLQFAVAPSALLLGLGVSLLAAVAGAALVLQRVFALAPAEAMRPPVPPDFSRSLRFGPRLKRWLDQPSRMVLRGLWRQPGRAALAVLGMAAGMALSVAMLSVMTAFDRSLELNFSVLERSDVTLSFVEPLGEQGLYALARMPGVLELEPFRTVPALFSHGRHRYRGALTALVAEPRLYRALDRRQQPLPLRADGVILSRALAETLAIGPGDRLRVEVREGRRPVLEIPVVGLADTLLGAPAFIELGGLNRLLKEGPRASGAHLRIDAAAGERLYREWKEMPVVAGVSLRTERRDAFRRVMDSGAGATRYVMAAIAAVITFGIVYNSARIAFAERARDLASLRVLGLTRAEVSFVLLGELGLLILLALPLGSLLGYGFSLAVAAGFSTDLYQVPVAFEPAGHGVAALAVLAAAVLSGALVRRDINRLDLVSALKTRE</sequence>
<evidence type="ECO:0000256" key="3">
    <source>
        <dbReference type="ARBA" id="ARBA00022475"/>
    </source>
</evidence>
<feature type="transmembrane region" description="Helical" evidence="7">
    <location>
        <begin position="357"/>
        <end position="382"/>
    </location>
</feature>
<dbReference type="InterPro" id="IPR025857">
    <property type="entry name" value="MacB_PCD"/>
</dbReference>
<feature type="transmembrane region" description="Helical" evidence="7">
    <location>
        <begin position="274"/>
        <end position="291"/>
    </location>
</feature>
<comment type="subcellular location">
    <subcellularLocation>
        <location evidence="1">Cell membrane</location>
        <topology evidence="1">Multi-pass membrane protein</topology>
    </subcellularLocation>
</comment>
<keyword evidence="5 7" id="KW-1133">Transmembrane helix</keyword>
<dbReference type="PANTHER" id="PTHR30489:SF0">
    <property type="entry name" value="LIPOPROTEIN-RELEASING SYSTEM TRANSMEMBRANE PROTEIN LOLE"/>
    <property type="match status" value="1"/>
</dbReference>
<evidence type="ECO:0000256" key="7">
    <source>
        <dbReference type="SAM" id="Phobius"/>
    </source>
</evidence>
<evidence type="ECO:0000256" key="4">
    <source>
        <dbReference type="ARBA" id="ARBA00022692"/>
    </source>
</evidence>
<feature type="transmembrane region" description="Helical" evidence="7">
    <location>
        <begin position="661"/>
        <end position="683"/>
    </location>
</feature>
<evidence type="ECO:0000256" key="6">
    <source>
        <dbReference type="ARBA" id="ARBA00023136"/>
    </source>
</evidence>
<dbReference type="InterPro" id="IPR051447">
    <property type="entry name" value="Lipoprotein-release_system"/>
</dbReference>
<dbReference type="PANTHER" id="PTHR30489">
    <property type="entry name" value="LIPOPROTEIN-RELEASING SYSTEM TRANSMEMBRANE PROTEIN LOLE"/>
    <property type="match status" value="1"/>
</dbReference>
<reference evidence="11" key="1">
    <citation type="submission" date="2021-01" db="EMBL/GenBank/DDBJ databases">
        <title>Genome public.</title>
        <authorList>
            <person name="Liu C."/>
            <person name="Sun Q."/>
        </authorList>
    </citation>
    <scope>NUCLEOTIDE SEQUENCE [LARGE SCALE GENOMIC DNA]</scope>
    <source>
        <strain evidence="11">CGMCC 1.18722</strain>
    </source>
</reference>
<keyword evidence="6 7" id="KW-0472">Membrane</keyword>
<dbReference type="EMBL" id="JAERTZ010000004">
    <property type="protein sequence ID" value="MBL1376057.1"/>
    <property type="molecule type" value="Genomic_DNA"/>
</dbReference>
<dbReference type="Pfam" id="PF02687">
    <property type="entry name" value="FtsX"/>
    <property type="match status" value="2"/>
</dbReference>
<feature type="transmembrane region" description="Helical" evidence="7">
    <location>
        <begin position="434"/>
        <end position="458"/>
    </location>
</feature>
<feature type="transmembrane region" description="Helical" evidence="7">
    <location>
        <begin position="704"/>
        <end position="730"/>
    </location>
</feature>
<evidence type="ECO:0000313" key="11">
    <source>
        <dbReference type="Proteomes" id="UP000638570"/>
    </source>
</evidence>
<feature type="domain" description="MacB-like periplasmic core" evidence="9">
    <location>
        <begin position="435"/>
        <end position="586"/>
    </location>
</feature>
<feature type="transmembrane region" description="Helical" evidence="7">
    <location>
        <begin position="750"/>
        <end position="771"/>
    </location>
</feature>
<evidence type="ECO:0000256" key="5">
    <source>
        <dbReference type="ARBA" id="ARBA00022989"/>
    </source>
</evidence>
<protein>
    <submittedName>
        <fullName evidence="10">ABC transporter permease</fullName>
    </submittedName>
</protein>
<proteinExistence type="inferred from homology"/>
<dbReference type="Proteomes" id="UP000638570">
    <property type="component" value="Unassembled WGS sequence"/>
</dbReference>
<feature type="domain" description="ABC3 transporter permease C-terminal" evidence="8">
    <location>
        <begin position="274"/>
        <end position="387"/>
    </location>
</feature>
<dbReference type="InterPro" id="IPR003838">
    <property type="entry name" value="ABC3_permease_C"/>
</dbReference>
<feature type="transmembrane region" description="Helical" evidence="7">
    <location>
        <begin position="312"/>
        <end position="337"/>
    </location>
</feature>
<keyword evidence="4 7" id="KW-0812">Transmembrane</keyword>
<gene>
    <name evidence="10" type="ORF">JKV55_01760</name>
</gene>
<feature type="domain" description="MacB-like periplasmic core" evidence="9">
    <location>
        <begin position="25"/>
        <end position="235"/>
    </location>
</feature>
<evidence type="ECO:0000256" key="1">
    <source>
        <dbReference type="ARBA" id="ARBA00004651"/>
    </source>
</evidence>
<organism evidence="10 11">
    <name type="scientific">Zobellella iuensis</name>
    <dbReference type="NCBI Taxonomy" id="2803811"/>
    <lineage>
        <taxon>Bacteria</taxon>
        <taxon>Pseudomonadati</taxon>
        <taxon>Pseudomonadota</taxon>
        <taxon>Gammaproteobacteria</taxon>
        <taxon>Aeromonadales</taxon>
        <taxon>Aeromonadaceae</taxon>
        <taxon>Zobellella</taxon>
    </lineage>
</organism>
<evidence type="ECO:0000256" key="2">
    <source>
        <dbReference type="ARBA" id="ARBA00005236"/>
    </source>
</evidence>
<evidence type="ECO:0000259" key="8">
    <source>
        <dbReference type="Pfam" id="PF02687"/>
    </source>
</evidence>
<comment type="similarity">
    <text evidence="2">Belongs to the ABC-4 integral membrane protein family. LolC/E subfamily.</text>
</comment>
<accession>A0ABS1QN72</accession>
<feature type="transmembrane region" description="Helical" evidence="7">
    <location>
        <begin position="20"/>
        <end position="37"/>
    </location>
</feature>
<evidence type="ECO:0000313" key="10">
    <source>
        <dbReference type="EMBL" id="MBL1376057.1"/>
    </source>
</evidence>
<comment type="caution">
    <text evidence="10">The sequence shown here is derived from an EMBL/GenBank/DDBJ whole genome shotgun (WGS) entry which is preliminary data.</text>
</comment>